<evidence type="ECO:0000313" key="3">
    <source>
        <dbReference type="EMBL" id="PLZ97918.1"/>
    </source>
</evidence>
<name>A0A2N6KFJ7_9CYAN</name>
<comment type="caution">
    <text evidence="3">The sequence shown here is derived from an EMBL/GenBank/DDBJ whole genome shotgun (WGS) entry which is preliminary data.</text>
</comment>
<dbReference type="Pfam" id="PF14516">
    <property type="entry name" value="AAA_35"/>
    <property type="match status" value="1"/>
</dbReference>
<protein>
    <submittedName>
        <fullName evidence="3">Adenylate cyclase</fullName>
    </submittedName>
</protein>
<dbReference type="InterPro" id="IPR024983">
    <property type="entry name" value="CHAT_dom"/>
</dbReference>
<dbReference type="Pfam" id="PF12770">
    <property type="entry name" value="CHAT"/>
    <property type="match status" value="1"/>
</dbReference>
<reference evidence="3 4" key="1">
    <citation type="submission" date="2017-07" db="EMBL/GenBank/DDBJ databases">
        <title>Genomes of Fischerella (Mastigocladus) sp. strains.</title>
        <authorList>
            <person name="Miller S.R."/>
        </authorList>
    </citation>
    <scope>NUCLEOTIDE SEQUENCE [LARGE SCALE GENOMIC DNA]</scope>
    <source>
        <strain evidence="3 4">CCMEE 5268</strain>
    </source>
</reference>
<dbReference type="EMBL" id="NMQA01000151">
    <property type="protein sequence ID" value="PLZ97918.1"/>
    <property type="molecule type" value="Genomic_DNA"/>
</dbReference>
<dbReference type="Gene3D" id="3.40.50.300">
    <property type="entry name" value="P-loop containing nucleotide triphosphate hydrolases"/>
    <property type="match status" value="1"/>
</dbReference>
<feature type="region of interest" description="Disordered" evidence="1">
    <location>
        <begin position="185"/>
        <end position="213"/>
    </location>
</feature>
<feature type="domain" description="CHAT" evidence="2">
    <location>
        <begin position="7"/>
        <end position="160"/>
    </location>
</feature>
<dbReference type="Proteomes" id="UP000235025">
    <property type="component" value="Unassembled WGS sequence"/>
</dbReference>
<organism evidence="3 4">
    <name type="scientific">Fischerella thermalis CCMEE 5268</name>
    <dbReference type="NCBI Taxonomy" id="2019662"/>
    <lineage>
        <taxon>Bacteria</taxon>
        <taxon>Bacillati</taxon>
        <taxon>Cyanobacteriota</taxon>
        <taxon>Cyanophyceae</taxon>
        <taxon>Nostocales</taxon>
        <taxon>Hapalosiphonaceae</taxon>
        <taxon>Fischerella</taxon>
    </lineage>
</organism>
<proteinExistence type="predicted"/>
<evidence type="ECO:0000313" key="4">
    <source>
        <dbReference type="Proteomes" id="UP000235025"/>
    </source>
</evidence>
<dbReference type="SUPFAM" id="SSF52540">
    <property type="entry name" value="P-loop containing nucleoside triphosphate hydrolases"/>
    <property type="match status" value="1"/>
</dbReference>
<evidence type="ECO:0000259" key="2">
    <source>
        <dbReference type="Pfam" id="PF12770"/>
    </source>
</evidence>
<evidence type="ECO:0000256" key="1">
    <source>
        <dbReference type="SAM" id="MobiDB-lite"/>
    </source>
</evidence>
<dbReference type="RefSeq" id="WP_102173067.1">
    <property type="nucleotide sequence ID" value="NZ_NMQA01000151.1"/>
</dbReference>
<feature type="compositionally biased region" description="Polar residues" evidence="1">
    <location>
        <begin position="185"/>
        <end position="196"/>
    </location>
</feature>
<sequence>MKKILIISANPKNTSKLRLDEEVREIEAGLQRSKGRDQFEIICKWAVRTDDLRRALLDYEPQIVHFSGHGAGAQGLALENNAGEMQLVSTESLARLFKFFQDQVECVFFNACYSEAQAQAIHQHINYVIGMNQKIGDRAAIEFAVGFYDALGAGRTYEEAYELGCASIDLEGIPESSTPILKSPGNISKGGNSHASNVLPAQGRGGTEDGGDRNVIRLPKKLEQVTPTSTTSAFPLEEPEGQVPLDSVFYVERPPIESDCYEAIVRTGALIRVKAPRQMGKSSLMRRILHHTEQQGYQTVCINFQDADAEFLNSSEKFLQWFSASITYGLSLPDKLADYWKGILGSKNKCTNYFQRYLLAEITNPVALGLDEVDEVFKHPEIAQEFFGLLRSWHEKAKNEPIWQKLRLVIVHSKEVYIPLNINQSPFNVGLPIELPEFTQAQVQDLIQKHGLNWSNSEVEQFMRLFGGHPYLVRVALYQIARRRMTLEKLQQIAPTEEGPYSDHLRRHLLNIEKDAKLLAAIKQVVTANSPVEVGTTEAFQLRSMGLVKLQGNDVMPLCDLYCKYFCDRLGIN</sequence>
<gene>
    <name evidence="3" type="ORF">CEN50_13165</name>
</gene>
<accession>A0A2N6KFJ7</accession>
<dbReference type="AlphaFoldDB" id="A0A2N6KFJ7"/>
<dbReference type="InterPro" id="IPR027417">
    <property type="entry name" value="P-loop_NTPase"/>
</dbReference>